<keyword evidence="2" id="KW-0732">Signal</keyword>
<gene>
    <name evidence="3" type="ORF">WN51_13295</name>
</gene>
<protein>
    <submittedName>
        <fullName evidence="3">Uncharacterized protein</fullName>
    </submittedName>
</protein>
<dbReference type="Proteomes" id="UP000053105">
    <property type="component" value="Unassembled WGS sequence"/>
</dbReference>
<evidence type="ECO:0000313" key="4">
    <source>
        <dbReference type="Proteomes" id="UP000053105"/>
    </source>
</evidence>
<evidence type="ECO:0000313" key="3">
    <source>
        <dbReference type="EMBL" id="KOX75254.1"/>
    </source>
</evidence>
<keyword evidence="4" id="KW-1185">Reference proteome</keyword>
<feature type="signal peptide" evidence="2">
    <location>
        <begin position="1"/>
        <end position="25"/>
    </location>
</feature>
<proteinExistence type="predicted"/>
<evidence type="ECO:0000256" key="1">
    <source>
        <dbReference type="SAM" id="MobiDB-lite"/>
    </source>
</evidence>
<name>A0A0N0BGT6_9HYME</name>
<dbReference type="OrthoDB" id="7698869at2759"/>
<dbReference type="AlphaFoldDB" id="A0A0N0BGT6"/>
<reference evidence="3 4" key="1">
    <citation type="submission" date="2015-07" db="EMBL/GenBank/DDBJ databases">
        <title>The genome of Melipona quadrifasciata.</title>
        <authorList>
            <person name="Pan H."/>
            <person name="Kapheim K."/>
        </authorList>
    </citation>
    <scope>NUCLEOTIDE SEQUENCE [LARGE SCALE GENOMIC DNA]</scope>
    <source>
        <strain evidence="3">0111107301</strain>
        <tissue evidence="3">Whole body</tissue>
    </source>
</reference>
<accession>A0A0N0BGT6</accession>
<sequence length="256" mass="29182">MALINPPLKLFVFVTLHIFVPVTHWQDLTSGLRSTLYLKYSAAPRIPTRETTDDHSAIAGQGTNERRTLVRPFQREYSVKKTVGYKLLIRHKEIQLVQCHSYILDSHEDGSSLKKKDAPAELTQRLSRKTVETVREDARKLKTATLNRMGKMFKQRSQTPVANKSSSLDIDGDVNLIKSVENTEETSKKEKSNSLGRMLKLVDKDGSPRKMFHSRAGSLSRILRRNPNNEDSDDKKHVEENSPGIFSRMLNQLRGK</sequence>
<feature type="chain" id="PRO_5005844972" evidence="2">
    <location>
        <begin position="26"/>
        <end position="256"/>
    </location>
</feature>
<organism evidence="3 4">
    <name type="scientific">Melipona quadrifasciata</name>
    <dbReference type="NCBI Taxonomy" id="166423"/>
    <lineage>
        <taxon>Eukaryota</taxon>
        <taxon>Metazoa</taxon>
        <taxon>Ecdysozoa</taxon>
        <taxon>Arthropoda</taxon>
        <taxon>Hexapoda</taxon>
        <taxon>Insecta</taxon>
        <taxon>Pterygota</taxon>
        <taxon>Neoptera</taxon>
        <taxon>Endopterygota</taxon>
        <taxon>Hymenoptera</taxon>
        <taxon>Apocrita</taxon>
        <taxon>Aculeata</taxon>
        <taxon>Apoidea</taxon>
        <taxon>Anthophila</taxon>
        <taxon>Apidae</taxon>
        <taxon>Melipona</taxon>
    </lineage>
</organism>
<dbReference type="EMBL" id="KQ435768">
    <property type="protein sequence ID" value="KOX75254.1"/>
    <property type="molecule type" value="Genomic_DNA"/>
</dbReference>
<feature type="region of interest" description="Disordered" evidence="1">
    <location>
        <begin position="205"/>
        <end position="256"/>
    </location>
</feature>
<evidence type="ECO:0000256" key="2">
    <source>
        <dbReference type="SAM" id="SignalP"/>
    </source>
</evidence>